<dbReference type="PANTHER" id="PTHR23534">
    <property type="entry name" value="MFS PERMEASE"/>
    <property type="match status" value="1"/>
</dbReference>
<feature type="transmembrane region" description="Helical" evidence="4">
    <location>
        <begin position="291"/>
        <end position="309"/>
    </location>
</feature>
<feature type="domain" description="Major facilitator superfamily (MFS) profile" evidence="5">
    <location>
        <begin position="188"/>
        <end position="404"/>
    </location>
</feature>
<evidence type="ECO:0000313" key="7">
    <source>
        <dbReference type="Proteomes" id="UP001279860"/>
    </source>
</evidence>
<evidence type="ECO:0000313" key="6">
    <source>
        <dbReference type="EMBL" id="MDW6092102.1"/>
    </source>
</evidence>
<evidence type="ECO:0000256" key="1">
    <source>
        <dbReference type="ARBA" id="ARBA00022692"/>
    </source>
</evidence>
<feature type="transmembrane region" description="Helical" evidence="4">
    <location>
        <begin position="113"/>
        <end position="137"/>
    </location>
</feature>
<comment type="caution">
    <text evidence="6">The sequence shown here is derived from an EMBL/GenBank/DDBJ whole genome shotgun (WGS) entry which is preliminary data.</text>
</comment>
<name>A0ABU4IRR4_9VIBR</name>
<keyword evidence="1 4" id="KW-0812">Transmembrane</keyword>
<dbReference type="EMBL" id="JAWRCP010000001">
    <property type="protein sequence ID" value="MDW6092102.1"/>
    <property type="molecule type" value="Genomic_DNA"/>
</dbReference>
<feature type="transmembrane region" description="Helical" evidence="4">
    <location>
        <begin position="222"/>
        <end position="244"/>
    </location>
</feature>
<feature type="transmembrane region" description="Helical" evidence="4">
    <location>
        <begin position="315"/>
        <end position="340"/>
    </location>
</feature>
<organism evidence="6 7">
    <name type="scientific">Vibrio rhizosphaerae</name>
    <dbReference type="NCBI Taxonomy" id="398736"/>
    <lineage>
        <taxon>Bacteria</taxon>
        <taxon>Pseudomonadati</taxon>
        <taxon>Pseudomonadota</taxon>
        <taxon>Gammaproteobacteria</taxon>
        <taxon>Vibrionales</taxon>
        <taxon>Vibrionaceae</taxon>
        <taxon>Vibrio</taxon>
    </lineage>
</organism>
<feature type="transmembrane region" description="Helical" evidence="4">
    <location>
        <begin position="24"/>
        <end position="45"/>
    </location>
</feature>
<dbReference type="InterPro" id="IPR036259">
    <property type="entry name" value="MFS_trans_sf"/>
</dbReference>
<keyword evidence="2 4" id="KW-1133">Transmembrane helix</keyword>
<feature type="transmembrane region" description="Helical" evidence="4">
    <location>
        <begin position="149"/>
        <end position="168"/>
    </location>
</feature>
<accession>A0ABU4IRR4</accession>
<dbReference type="Proteomes" id="UP001279860">
    <property type="component" value="Unassembled WGS sequence"/>
</dbReference>
<evidence type="ECO:0000256" key="2">
    <source>
        <dbReference type="ARBA" id="ARBA00022989"/>
    </source>
</evidence>
<keyword evidence="7" id="KW-1185">Reference proteome</keyword>
<feature type="transmembrane region" description="Helical" evidence="4">
    <location>
        <begin position="57"/>
        <end position="76"/>
    </location>
</feature>
<proteinExistence type="predicted"/>
<dbReference type="SUPFAM" id="SSF103473">
    <property type="entry name" value="MFS general substrate transporter"/>
    <property type="match status" value="1"/>
</dbReference>
<reference evidence="6 7" key="1">
    <citation type="submission" date="2023-11" db="EMBL/GenBank/DDBJ databases">
        <title>Plant-associative lifestyle of Vibrio porteresiae and its evolutionary dynamics.</title>
        <authorList>
            <person name="Rameshkumar N."/>
            <person name="Kirti K."/>
        </authorList>
    </citation>
    <scope>NUCLEOTIDE SEQUENCE [LARGE SCALE GENOMIC DNA]</scope>
    <source>
        <strain evidence="6 7">MSSRF7</strain>
    </source>
</reference>
<gene>
    <name evidence="6" type="ORF">SBX64_06045</name>
</gene>
<feature type="transmembrane region" description="Helical" evidence="4">
    <location>
        <begin position="180"/>
        <end position="201"/>
    </location>
</feature>
<feature type="transmembrane region" description="Helical" evidence="4">
    <location>
        <begin position="352"/>
        <end position="371"/>
    </location>
</feature>
<evidence type="ECO:0000256" key="3">
    <source>
        <dbReference type="ARBA" id="ARBA00023136"/>
    </source>
</evidence>
<dbReference type="Gene3D" id="1.20.1250.20">
    <property type="entry name" value="MFS general substrate transporter like domains"/>
    <property type="match status" value="1"/>
</dbReference>
<evidence type="ECO:0000259" key="5">
    <source>
        <dbReference type="PROSITE" id="PS50850"/>
    </source>
</evidence>
<dbReference type="PROSITE" id="PS50850">
    <property type="entry name" value="MFS"/>
    <property type="match status" value="1"/>
</dbReference>
<dbReference type="InterPro" id="IPR020846">
    <property type="entry name" value="MFS_dom"/>
</dbReference>
<feature type="transmembrane region" description="Helical" evidence="4">
    <location>
        <begin position="264"/>
        <end position="284"/>
    </location>
</feature>
<dbReference type="PANTHER" id="PTHR23534:SF1">
    <property type="entry name" value="MAJOR FACILITATOR SUPERFAMILY PROTEIN"/>
    <property type="match status" value="1"/>
</dbReference>
<feature type="transmembrane region" description="Helical" evidence="4">
    <location>
        <begin position="377"/>
        <end position="397"/>
    </location>
</feature>
<evidence type="ECO:0000256" key="4">
    <source>
        <dbReference type="SAM" id="Phobius"/>
    </source>
</evidence>
<feature type="transmembrane region" description="Helical" evidence="4">
    <location>
        <begin position="88"/>
        <end position="107"/>
    </location>
</feature>
<dbReference type="RefSeq" id="WP_318584522.1">
    <property type="nucleotide sequence ID" value="NZ_JAWRCP010000001.1"/>
</dbReference>
<dbReference type="InterPro" id="IPR011701">
    <property type="entry name" value="MFS"/>
</dbReference>
<keyword evidence="3 4" id="KW-0472">Membrane</keyword>
<sequence length="404" mass="43140">MANEAHAAVDESEYISPQSHRSNLWRLTLAQALSGANAVVVYATGAIVGNMLSPSPVLATLPISIFVVGMAACVFPAGEIARRYGRRIAFLVGSGAGIFTGLFAMAALFMGWFWLFCLSTFLGGAYAAVVLSFRFAATDGLPVSKRPQALSLVMAGGIVAGIIGPQLVTQTMHLWPQKMFAATFLAQAIVALLAGFILFGVHSPTPKKQREQSGRSLSEIALQPRFICAVICGAASYLIMNFLMTAAPLAMHMHGHSQESSNLGIQWHVIAMYAPSFFTGKLIARFGATKISALGILLTGLSAVIGLIGEDVFHFWSLLILLGLGWNFGFLGASALVLECHQPEEKNRVQSLNDFIIFGLMAIGSFSSGGILSSYGWHTVLLVSFFPLVLATLTLGASGRKHRR</sequence>
<dbReference type="Pfam" id="PF07690">
    <property type="entry name" value="MFS_1"/>
    <property type="match status" value="1"/>
</dbReference>
<protein>
    <submittedName>
        <fullName evidence="6">MFS transporter</fullName>
    </submittedName>
</protein>